<dbReference type="Gene3D" id="3.30.1330.30">
    <property type="match status" value="1"/>
</dbReference>
<dbReference type="InterPro" id="IPR005142">
    <property type="entry name" value="eRF1_3"/>
</dbReference>
<dbReference type="PANTHER" id="PTHR10853">
    <property type="entry name" value="PELOTA"/>
    <property type="match status" value="1"/>
</dbReference>
<dbReference type="Pfam" id="PF26356">
    <property type="entry name" value="Pelota_N"/>
    <property type="match status" value="1"/>
</dbReference>
<sequence length="385" mass="43422">MKVLKKVVESGKENGAELTLLPEDKEDLFTLYNIINTDDEVIFKRMVSSKAGESNKKKTTDLMRLRLRVISSEFEPQHEFLRYKGITTEDALGRANVDVAVGKFFSFTVDFKYPFTLIKQDFNSYAAKLLNESCNVESRSDIAAVALQEGIAHICLLSSFSTILKNKIEISLPKKKRSVDALKFDEKTEKFYKAIYESMKRHYDFSKLKLIILCSPGFYAKTLLEKIMFYANEEQNKDLLSKKSNFLVAHCSTGYIQGISEVLKNPAYASKLQDAKNSKEAVVLDQFLQHLNNDDYKAWYGEEEVVKAAGLGAIDTLLITDSLLRADDVSTRKKCLALVSQVEQLGGNVFVFSSLHASGEELDKLTGLACILKYPMPDLDEEEEA</sequence>
<keyword evidence="5" id="KW-0132">Cell division</keyword>
<evidence type="ECO:0000259" key="11">
    <source>
        <dbReference type="SMART" id="SM01194"/>
    </source>
</evidence>
<dbReference type="GO" id="GO:1990533">
    <property type="term" value="C:Dom34-Hbs1 complex"/>
    <property type="evidence" value="ECO:0007669"/>
    <property type="project" value="UniProtKB-ARBA"/>
</dbReference>
<dbReference type="InterPro" id="IPR005140">
    <property type="entry name" value="eRF1_Pelota-like_N"/>
</dbReference>
<dbReference type="InterPro" id="IPR005141">
    <property type="entry name" value="eRF1_2"/>
</dbReference>
<comment type="function">
    <text evidence="10">Component of the Dom34-Hbs1 complex, a complex that recognizes stalled ribosomes and triggers the No-Go Decay (NGD) pathway (PubMed:20890290). In the Dom34-Hbs1 complex, dom34 recognizes ribosomes stalled at the 3' end of an mRNA and engages stalled ribosomes by destabilizing mRNA in the mRNA channel. Following ribosome-binding, the Dom34-Hbs1 complex promotes the disassembly of stalled ribosomes, followed by degradation of damaged mRNAs as part of the NGD pathway.</text>
</comment>
<evidence type="ECO:0000313" key="12">
    <source>
        <dbReference type="EMBL" id="SCU78789.1"/>
    </source>
</evidence>
<keyword evidence="6 10" id="KW-0479">Metal-binding</keyword>
<dbReference type="NCBIfam" id="TIGR00111">
    <property type="entry name" value="pelota"/>
    <property type="match status" value="1"/>
</dbReference>
<dbReference type="OrthoDB" id="10249111at2759"/>
<dbReference type="FunFam" id="3.30.1330.30:FF:000008">
    <property type="entry name" value="Protein pelota homolog"/>
    <property type="match status" value="1"/>
</dbReference>
<dbReference type="GO" id="GO:0070481">
    <property type="term" value="P:nuclear-transcribed mRNA catabolic process, non-stop decay"/>
    <property type="evidence" value="ECO:0007669"/>
    <property type="project" value="InterPro"/>
</dbReference>
<gene>
    <name evidence="12" type="ORF">LAMI_0A05952G</name>
</gene>
<dbReference type="PANTHER" id="PTHR10853:SF0">
    <property type="entry name" value="PROTEIN PELOTA HOMOLOG"/>
    <property type="match status" value="1"/>
</dbReference>
<dbReference type="SUPFAM" id="SSF53137">
    <property type="entry name" value="Translational machinery components"/>
    <property type="match status" value="1"/>
</dbReference>
<dbReference type="SUPFAM" id="SSF159065">
    <property type="entry name" value="Dom34/Pelota N-terminal domain-like"/>
    <property type="match status" value="1"/>
</dbReference>
<evidence type="ECO:0000256" key="2">
    <source>
        <dbReference type="ARBA" id="ARBA00004496"/>
    </source>
</evidence>
<keyword evidence="9" id="KW-0131">Cell cycle</keyword>
<dbReference type="SMART" id="SM01194">
    <property type="entry name" value="eRF1_1"/>
    <property type="match status" value="1"/>
</dbReference>
<keyword evidence="4 10" id="KW-0963">Cytoplasm</keyword>
<dbReference type="GO" id="GO:0051301">
    <property type="term" value="P:cell division"/>
    <property type="evidence" value="ECO:0007669"/>
    <property type="project" value="UniProtKB-KW"/>
</dbReference>
<dbReference type="GO" id="GO:0070651">
    <property type="term" value="P:nonfunctional rRNA decay"/>
    <property type="evidence" value="ECO:0007669"/>
    <property type="project" value="TreeGrafter"/>
</dbReference>
<dbReference type="GO" id="GO:0046872">
    <property type="term" value="F:metal ion binding"/>
    <property type="evidence" value="ECO:0007669"/>
    <property type="project" value="UniProtKB-KW"/>
</dbReference>
<comment type="subcellular location">
    <subcellularLocation>
        <location evidence="2 10">Cytoplasm</location>
    </subcellularLocation>
</comment>
<dbReference type="GO" id="GO:0071025">
    <property type="term" value="P:RNA surveillance"/>
    <property type="evidence" value="ECO:0007669"/>
    <property type="project" value="InterPro"/>
</dbReference>
<evidence type="ECO:0000256" key="9">
    <source>
        <dbReference type="ARBA" id="ARBA00023306"/>
    </source>
</evidence>
<evidence type="ECO:0000256" key="8">
    <source>
        <dbReference type="ARBA" id="ARBA00023254"/>
    </source>
</evidence>
<dbReference type="InterPro" id="IPR042226">
    <property type="entry name" value="eFR1_2_sf"/>
</dbReference>
<dbReference type="SUPFAM" id="SSF55315">
    <property type="entry name" value="L30e-like"/>
    <property type="match status" value="1"/>
</dbReference>
<dbReference type="AlphaFoldDB" id="A0A1G4IQL7"/>
<keyword evidence="7" id="KW-0498">Mitosis</keyword>
<dbReference type="Gene3D" id="2.30.30.870">
    <property type="entry name" value="Pelota, domain A"/>
    <property type="match status" value="1"/>
</dbReference>
<accession>A0A1G4IQL7</accession>
<dbReference type="STRING" id="1230905.A0A1G4IQL7"/>
<evidence type="ECO:0000256" key="5">
    <source>
        <dbReference type="ARBA" id="ARBA00022618"/>
    </source>
</evidence>
<dbReference type="Pfam" id="PF03464">
    <property type="entry name" value="eRF1_2"/>
    <property type="match status" value="1"/>
</dbReference>
<dbReference type="GO" id="GO:0005737">
    <property type="term" value="C:cytoplasm"/>
    <property type="evidence" value="ECO:0007669"/>
    <property type="project" value="UniProtKB-SubCell"/>
</dbReference>
<proteinExistence type="inferred from homology"/>
<dbReference type="EMBL" id="LT598462">
    <property type="protein sequence ID" value="SCU78789.1"/>
    <property type="molecule type" value="Genomic_DNA"/>
</dbReference>
<dbReference type="GO" id="GO:0070966">
    <property type="term" value="P:nuclear-transcribed mRNA catabolic process, no-go decay"/>
    <property type="evidence" value="ECO:0007669"/>
    <property type="project" value="InterPro"/>
</dbReference>
<organism evidence="12 13">
    <name type="scientific">Lachancea mirantina</name>
    <dbReference type="NCBI Taxonomy" id="1230905"/>
    <lineage>
        <taxon>Eukaryota</taxon>
        <taxon>Fungi</taxon>
        <taxon>Dikarya</taxon>
        <taxon>Ascomycota</taxon>
        <taxon>Saccharomycotina</taxon>
        <taxon>Saccharomycetes</taxon>
        <taxon>Saccharomycetales</taxon>
        <taxon>Saccharomycetaceae</taxon>
        <taxon>Lachancea</taxon>
    </lineage>
</organism>
<comment type="similarity">
    <text evidence="3 10">Belongs to the eukaryotic release factor 1 family. Pelota subfamily.</text>
</comment>
<dbReference type="FunFam" id="3.30.420.60:FF:000004">
    <property type="entry name" value="Protein DOM34 homolog"/>
    <property type="match status" value="1"/>
</dbReference>
<name>A0A1G4IQL7_9SACH</name>
<evidence type="ECO:0000256" key="3">
    <source>
        <dbReference type="ARBA" id="ARBA00009504"/>
    </source>
</evidence>
<dbReference type="Pfam" id="PF03465">
    <property type="entry name" value="eRF1_3"/>
    <property type="match status" value="1"/>
</dbReference>
<evidence type="ECO:0000256" key="6">
    <source>
        <dbReference type="ARBA" id="ARBA00022723"/>
    </source>
</evidence>
<evidence type="ECO:0000256" key="4">
    <source>
        <dbReference type="ARBA" id="ARBA00022490"/>
    </source>
</evidence>
<dbReference type="GO" id="GO:0032790">
    <property type="term" value="P:ribosome disassembly"/>
    <property type="evidence" value="ECO:0007669"/>
    <property type="project" value="TreeGrafter"/>
</dbReference>
<feature type="domain" description="eRF1/Pelota-like N-terminal" evidence="11">
    <location>
        <begin position="1"/>
        <end position="135"/>
    </location>
</feature>
<reference evidence="12 13" key="1">
    <citation type="submission" date="2016-03" db="EMBL/GenBank/DDBJ databases">
        <authorList>
            <person name="Devillers H."/>
        </authorList>
    </citation>
    <scope>NUCLEOTIDE SEQUENCE [LARGE SCALE GENOMIC DNA]</scope>
    <source>
        <strain evidence="12">CBS 11717</strain>
    </source>
</reference>
<dbReference type="InterPro" id="IPR004405">
    <property type="entry name" value="TF_pelota"/>
</dbReference>
<evidence type="ECO:0000313" key="13">
    <source>
        <dbReference type="Proteomes" id="UP000191024"/>
    </source>
</evidence>
<dbReference type="InterPro" id="IPR029064">
    <property type="entry name" value="Ribosomal_eL30-like_sf"/>
</dbReference>
<keyword evidence="8" id="KW-0469">Meiosis</keyword>
<comment type="cofactor">
    <cofactor evidence="1 10">
        <name>a divalent metal cation</name>
        <dbReference type="ChEBI" id="CHEBI:60240"/>
    </cofactor>
</comment>
<dbReference type="InterPro" id="IPR058547">
    <property type="entry name" value="Pelota_N"/>
</dbReference>
<dbReference type="GO" id="GO:0051321">
    <property type="term" value="P:meiotic cell cycle"/>
    <property type="evidence" value="ECO:0007669"/>
    <property type="project" value="UniProtKB-KW"/>
</dbReference>
<evidence type="ECO:0000256" key="10">
    <source>
        <dbReference type="RuleBase" id="RU362019"/>
    </source>
</evidence>
<dbReference type="InterPro" id="IPR038069">
    <property type="entry name" value="Pelota/DOM34_N"/>
</dbReference>
<evidence type="ECO:0000256" key="1">
    <source>
        <dbReference type="ARBA" id="ARBA00001968"/>
    </source>
</evidence>
<dbReference type="Proteomes" id="UP000191024">
    <property type="component" value="Chromosome A"/>
</dbReference>
<protein>
    <recommendedName>
        <fullName evidence="10">Protein DOM34 homolog</fullName>
    </recommendedName>
</protein>
<dbReference type="Gene3D" id="3.30.420.60">
    <property type="entry name" value="eRF1 domain 2"/>
    <property type="match status" value="1"/>
</dbReference>
<evidence type="ECO:0000256" key="7">
    <source>
        <dbReference type="ARBA" id="ARBA00022776"/>
    </source>
</evidence>
<dbReference type="GO" id="GO:0006412">
    <property type="term" value="P:translation"/>
    <property type="evidence" value="ECO:0007669"/>
    <property type="project" value="UniProtKB-ARBA"/>
</dbReference>
<keyword evidence="13" id="KW-1185">Reference proteome</keyword>